<comment type="caution">
    <text evidence="3">The sequence shown here is derived from an EMBL/GenBank/DDBJ whole genome shotgun (WGS) entry which is preliminary data.</text>
</comment>
<evidence type="ECO:0000313" key="4">
    <source>
        <dbReference type="Proteomes" id="UP000003374"/>
    </source>
</evidence>
<name>A4BSL2_9GAMM</name>
<evidence type="ECO:0000313" key="3">
    <source>
        <dbReference type="EMBL" id="EAR21282.1"/>
    </source>
</evidence>
<dbReference type="PANTHER" id="PTHR30576">
    <property type="entry name" value="COLANIC BIOSYNTHESIS UDP-GLUCOSE LIPID CARRIER TRANSFERASE"/>
    <property type="match status" value="1"/>
</dbReference>
<protein>
    <submittedName>
        <fullName evidence="3">Undecaprenyl-phosphate galactosephosphotransferase</fullName>
    </submittedName>
</protein>
<accession>A4BSL2</accession>
<comment type="similarity">
    <text evidence="1">Belongs to the bacterial sugar transferase family.</text>
</comment>
<proteinExistence type="inferred from homology"/>
<dbReference type="RefSeq" id="WP_005001476.1">
    <property type="nucleotide sequence ID" value="NZ_CH672427.1"/>
</dbReference>
<dbReference type="AlphaFoldDB" id="A4BSL2"/>
<reference evidence="3 4" key="1">
    <citation type="submission" date="2006-02" db="EMBL/GenBank/DDBJ databases">
        <authorList>
            <person name="Waterbury J."/>
            <person name="Ferriera S."/>
            <person name="Johnson J."/>
            <person name="Kravitz S."/>
            <person name="Halpern A."/>
            <person name="Remington K."/>
            <person name="Beeson K."/>
            <person name="Tran B."/>
            <person name="Rogers Y.-H."/>
            <person name="Friedman R."/>
            <person name="Venter J.C."/>
        </authorList>
    </citation>
    <scope>NUCLEOTIDE SEQUENCE [LARGE SCALE GENOMIC DNA]</scope>
    <source>
        <strain evidence="3 4">Nb-231</strain>
    </source>
</reference>
<keyword evidence="3" id="KW-0808">Transferase</keyword>
<gene>
    <name evidence="3" type="ORF">NB231_08495</name>
</gene>
<dbReference type="InterPro" id="IPR003362">
    <property type="entry name" value="Bact_transf"/>
</dbReference>
<dbReference type="STRING" id="314278.NB231_08495"/>
<organism evidence="3 4">
    <name type="scientific">Nitrococcus mobilis Nb-231</name>
    <dbReference type="NCBI Taxonomy" id="314278"/>
    <lineage>
        <taxon>Bacteria</taxon>
        <taxon>Pseudomonadati</taxon>
        <taxon>Pseudomonadota</taxon>
        <taxon>Gammaproteobacteria</taxon>
        <taxon>Chromatiales</taxon>
        <taxon>Ectothiorhodospiraceae</taxon>
        <taxon>Nitrococcus</taxon>
    </lineage>
</organism>
<keyword evidence="4" id="KW-1185">Reference proteome</keyword>
<dbReference type="PANTHER" id="PTHR30576:SF0">
    <property type="entry name" value="UNDECAPRENYL-PHOSPHATE N-ACETYLGALACTOSAMINYL 1-PHOSPHATE TRANSFERASE-RELATED"/>
    <property type="match status" value="1"/>
</dbReference>
<evidence type="ECO:0000259" key="2">
    <source>
        <dbReference type="Pfam" id="PF02397"/>
    </source>
</evidence>
<dbReference type="Pfam" id="PF02397">
    <property type="entry name" value="Bac_transf"/>
    <property type="match status" value="1"/>
</dbReference>
<dbReference type="Proteomes" id="UP000003374">
    <property type="component" value="Unassembled WGS sequence"/>
</dbReference>
<evidence type="ECO:0000256" key="1">
    <source>
        <dbReference type="ARBA" id="ARBA00006464"/>
    </source>
</evidence>
<sequence length="88" mass="10329">MSFVGPRPERPQFVSTLSARFPYYAERHRVKPGLTGWAQVRYPYGASERDAFEKLQYDLYYAKNHNLLFDLNILFQTVEVVLWGKGAR</sequence>
<dbReference type="eggNOG" id="COG2148">
    <property type="taxonomic scope" value="Bacteria"/>
</dbReference>
<dbReference type="HOGENOM" id="CLU_024920_2_2_6"/>
<dbReference type="EMBL" id="AAOF01000010">
    <property type="protein sequence ID" value="EAR21282.1"/>
    <property type="molecule type" value="Genomic_DNA"/>
</dbReference>
<feature type="domain" description="Bacterial sugar transferase" evidence="2">
    <location>
        <begin position="1"/>
        <end position="82"/>
    </location>
</feature>
<dbReference type="GO" id="GO:0016780">
    <property type="term" value="F:phosphotransferase activity, for other substituted phosphate groups"/>
    <property type="evidence" value="ECO:0007669"/>
    <property type="project" value="TreeGrafter"/>
</dbReference>